<gene>
    <name evidence="3" type="ORF">PSYICH_LOCUS11133</name>
</gene>
<keyword evidence="1" id="KW-1133">Transmembrane helix</keyword>
<dbReference type="AlphaFoldDB" id="A0A9P0D5R2"/>
<evidence type="ECO:0000313" key="3">
    <source>
        <dbReference type="EMBL" id="CAH1110979.1"/>
    </source>
</evidence>
<protein>
    <recommendedName>
        <fullName evidence="2">Deltamethrin resistance protein prag01 domain-containing protein</fullName>
    </recommendedName>
</protein>
<dbReference type="InterPro" id="IPR031973">
    <property type="entry name" value="Deltameth_res_prag01"/>
</dbReference>
<evidence type="ECO:0000313" key="4">
    <source>
        <dbReference type="Proteomes" id="UP001153636"/>
    </source>
</evidence>
<dbReference type="Pfam" id="PF16020">
    <property type="entry name" value="Deltameth_res"/>
    <property type="match status" value="1"/>
</dbReference>
<proteinExistence type="predicted"/>
<dbReference type="OrthoDB" id="9981889at2759"/>
<organism evidence="3 4">
    <name type="scientific">Psylliodes chrysocephalus</name>
    <dbReference type="NCBI Taxonomy" id="3402493"/>
    <lineage>
        <taxon>Eukaryota</taxon>
        <taxon>Metazoa</taxon>
        <taxon>Ecdysozoa</taxon>
        <taxon>Arthropoda</taxon>
        <taxon>Hexapoda</taxon>
        <taxon>Insecta</taxon>
        <taxon>Pterygota</taxon>
        <taxon>Neoptera</taxon>
        <taxon>Endopterygota</taxon>
        <taxon>Coleoptera</taxon>
        <taxon>Polyphaga</taxon>
        <taxon>Cucujiformia</taxon>
        <taxon>Chrysomeloidea</taxon>
        <taxon>Chrysomelidae</taxon>
        <taxon>Galerucinae</taxon>
        <taxon>Alticini</taxon>
        <taxon>Psylliodes</taxon>
    </lineage>
</organism>
<accession>A0A9P0D5R2</accession>
<dbReference type="Proteomes" id="UP001153636">
    <property type="component" value="Chromosome 5"/>
</dbReference>
<evidence type="ECO:0000256" key="1">
    <source>
        <dbReference type="SAM" id="Phobius"/>
    </source>
</evidence>
<keyword evidence="1" id="KW-0472">Membrane</keyword>
<reference evidence="3" key="1">
    <citation type="submission" date="2022-01" db="EMBL/GenBank/DDBJ databases">
        <authorList>
            <person name="King R."/>
        </authorList>
    </citation>
    <scope>NUCLEOTIDE SEQUENCE</scope>
</reference>
<keyword evidence="4" id="KW-1185">Reference proteome</keyword>
<sequence length="105" mass="12047">MLTRFRNSSKTLFRLLVKKSTLKRYDSDCTCGTPKWTGTYNDLPQPECDWNRKNAENQKRHNKNFILGVGFLLATIAFGFPTGLFASYHSFPDRPAESNDYCGTK</sequence>
<feature type="transmembrane region" description="Helical" evidence="1">
    <location>
        <begin position="65"/>
        <end position="88"/>
    </location>
</feature>
<name>A0A9P0D5R2_9CUCU</name>
<dbReference type="EMBL" id="OV651817">
    <property type="protein sequence ID" value="CAH1110979.1"/>
    <property type="molecule type" value="Genomic_DNA"/>
</dbReference>
<evidence type="ECO:0000259" key="2">
    <source>
        <dbReference type="Pfam" id="PF16020"/>
    </source>
</evidence>
<feature type="domain" description="Deltamethrin resistance protein prag01" evidence="2">
    <location>
        <begin position="41"/>
        <end position="90"/>
    </location>
</feature>
<keyword evidence="1" id="KW-0812">Transmembrane</keyword>